<dbReference type="RefSeq" id="WP_091308271.1">
    <property type="nucleotide sequence ID" value="NZ_CBCSJU010000001.1"/>
</dbReference>
<dbReference type="PROSITE" id="PS51257">
    <property type="entry name" value="PROKAR_LIPOPROTEIN"/>
    <property type="match status" value="1"/>
</dbReference>
<reference evidence="2" key="1">
    <citation type="submission" date="2016-10" db="EMBL/GenBank/DDBJ databases">
        <authorList>
            <person name="Varghese N."/>
            <person name="Submissions S."/>
        </authorList>
    </citation>
    <scope>NUCLEOTIDE SEQUENCE [LARGE SCALE GENOMIC DNA]</scope>
    <source>
        <strain evidence="2">DSM 17934</strain>
    </source>
</reference>
<dbReference type="EMBL" id="FNYA01000001">
    <property type="protein sequence ID" value="SEI47325.1"/>
    <property type="molecule type" value="Genomic_DNA"/>
</dbReference>
<dbReference type="SUPFAM" id="SSF49899">
    <property type="entry name" value="Concanavalin A-like lectins/glucanases"/>
    <property type="match status" value="1"/>
</dbReference>
<dbReference type="Pfam" id="PF13385">
    <property type="entry name" value="Laminin_G_3"/>
    <property type="match status" value="1"/>
</dbReference>
<dbReference type="GO" id="GO:0004553">
    <property type="term" value="F:hydrolase activity, hydrolyzing O-glycosyl compounds"/>
    <property type="evidence" value="ECO:0007669"/>
    <property type="project" value="UniProtKB-ARBA"/>
</dbReference>
<proteinExistence type="predicted"/>
<evidence type="ECO:0000313" key="1">
    <source>
        <dbReference type="EMBL" id="SEI47325.1"/>
    </source>
</evidence>
<name>A0A1H6R6S0_9FLAO</name>
<keyword evidence="2" id="KW-1185">Reference proteome</keyword>
<dbReference type="STRING" id="402734.SAMN05660918_0791"/>
<sequence>MKLKNIALLLATTILLSCNDEDDKATKKASCLPINLQTDIIAFYPFSNGSLNDVSGNNYNLTNPTTANSGMDRDGNPNCGFSFNSTNGDFLEYQNPTFLDNLTSTGMSISFWYKSNDMESGNFIMRDIAHYCDFSNGVWSVHHVNNMIITGTNNGYGMNYGVATSNWQHIVVTSKSNGVQLFVDGTLITSANNSSCPDLNQGNLFIGKEYDGLIDDVIIYNRVLSQTEVNQLHNLPACCE</sequence>
<dbReference type="OrthoDB" id="832379at2"/>
<dbReference type="InterPro" id="IPR013320">
    <property type="entry name" value="ConA-like_dom_sf"/>
</dbReference>
<gene>
    <name evidence="1" type="ORF">SAMN05660918_0791</name>
</gene>
<organism evidence="1 2">
    <name type="scientific">Flavobacterium terrigena</name>
    <dbReference type="NCBI Taxonomy" id="402734"/>
    <lineage>
        <taxon>Bacteria</taxon>
        <taxon>Pseudomonadati</taxon>
        <taxon>Bacteroidota</taxon>
        <taxon>Flavobacteriia</taxon>
        <taxon>Flavobacteriales</taxon>
        <taxon>Flavobacteriaceae</taxon>
        <taxon>Flavobacterium</taxon>
    </lineage>
</organism>
<evidence type="ECO:0000313" key="2">
    <source>
        <dbReference type="Proteomes" id="UP000199702"/>
    </source>
</evidence>
<protein>
    <submittedName>
        <fullName evidence="1">Concanavalin A-like lectin/glucanases superfamily protein</fullName>
    </submittedName>
</protein>
<dbReference type="AlphaFoldDB" id="A0A1H6R6S0"/>
<dbReference type="Gene3D" id="2.60.120.200">
    <property type="match status" value="1"/>
</dbReference>
<dbReference type="GO" id="GO:0005975">
    <property type="term" value="P:carbohydrate metabolic process"/>
    <property type="evidence" value="ECO:0007669"/>
    <property type="project" value="UniProtKB-ARBA"/>
</dbReference>
<accession>A0A1H6R6S0</accession>
<keyword evidence="1" id="KW-0430">Lectin</keyword>
<dbReference type="GO" id="GO:0030246">
    <property type="term" value="F:carbohydrate binding"/>
    <property type="evidence" value="ECO:0007669"/>
    <property type="project" value="UniProtKB-KW"/>
</dbReference>
<dbReference type="Proteomes" id="UP000199702">
    <property type="component" value="Unassembled WGS sequence"/>
</dbReference>